<accession>A0ACC6UY89</accession>
<evidence type="ECO:0000313" key="1">
    <source>
        <dbReference type="EMBL" id="MFB6489648.1"/>
    </source>
</evidence>
<gene>
    <name evidence="1" type="ORF">TU35_000100</name>
</gene>
<reference evidence="1" key="1">
    <citation type="submission" date="2024-07" db="EMBL/GenBank/DDBJ databases">
        <title>Metagenome and Metagenome-Assembled Genomes of Archaea from a hot spring from the geothermal field of Los Azufres, Mexico.</title>
        <authorList>
            <person name="Marin-Paredes R."/>
            <person name="Martinez-Romero E."/>
            <person name="Servin-Garciduenas L.E."/>
        </authorList>
    </citation>
    <scope>NUCLEOTIDE SEQUENCE</scope>
</reference>
<comment type="caution">
    <text evidence="1">The sequence shown here is derived from an EMBL/GenBank/DDBJ whole genome shotgun (WGS) entry which is preliminary data.</text>
</comment>
<proteinExistence type="predicted"/>
<organism evidence="1 2">
    <name type="scientific">Thermoproteus sp. AZ2</name>
    <dbReference type="NCBI Taxonomy" id="1609232"/>
    <lineage>
        <taxon>Archaea</taxon>
        <taxon>Thermoproteota</taxon>
        <taxon>Thermoprotei</taxon>
        <taxon>Thermoproteales</taxon>
        <taxon>Thermoproteaceae</taxon>
        <taxon>Thermoproteus</taxon>
    </lineage>
</organism>
<dbReference type="Proteomes" id="UP000033636">
    <property type="component" value="Unassembled WGS sequence"/>
</dbReference>
<protein>
    <submittedName>
        <fullName evidence="1">Class III signal peptide</fullName>
    </submittedName>
</protein>
<name>A0ACC6UY89_9CREN</name>
<sequence length="133" mass="13293">MRGLTSIELAIILAIVIVIAVAVGWYMYTTFIAATSGTPRLSVVGATYYSGTGSLYLTVENPGPVATAYISAVYLQGQSCGTPSPSAIPQASGVMVVTASCSAGLAAAGTSISGQVVLTSGTTYPFTASVQAS</sequence>
<evidence type="ECO:0000313" key="2">
    <source>
        <dbReference type="Proteomes" id="UP000033636"/>
    </source>
</evidence>
<dbReference type="EMBL" id="JZWT02000001">
    <property type="protein sequence ID" value="MFB6489648.1"/>
    <property type="molecule type" value="Genomic_DNA"/>
</dbReference>